<dbReference type="SUPFAM" id="SSF52091">
    <property type="entry name" value="SpoIIaa-like"/>
    <property type="match status" value="1"/>
</dbReference>
<feature type="non-terminal residue" evidence="1">
    <location>
        <position position="1"/>
    </location>
</feature>
<organism evidence="1">
    <name type="scientific">marine sediment metagenome</name>
    <dbReference type="NCBI Taxonomy" id="412755"/>
    <lineage>
        <taxon>unclassified sequences</taxon>
        <taxon>metagenomes</taxon>
        <taxon>ecological metagenomes</taxon>
    </lineage>
</organism>
<accession>X0XXQ7</accession>
<proteinExistence type="predicted"/>
<protein>
    <recommendedName>
        <fullName evidence="2">STAS/SEC14 domain-containing protein</fullName>
    </recommendedName>
</protein>
<evidence type="ECO:0000313" key="1">
    <source>
        <dbReference type="EMBL" id="GAG48209.1"/>
    </source>
</evidence>
<dbReference type="Pfam" id="PF11964">
    <property type="entry name" value="SpoIIAA-like"/>
    <property type="match status" value="1"/>
</dbReference>
<dbReference type="EMBL" id="BARS01051731">
    <property type="protein sequence ID" value="GAG48209.1"/>
    <property type="molecule type" value="Genomic_DNA"/>
</dbReference>
<reference evidence="1" key="1">
    <citation type="journal article" date="2014" name="Front. Microbiol.">
        <title>High frequency of phylogenetically diverse reductive dehalogenase-homologous genes in deep subseafloor sedimentary metagenomes.</title>
        <authorList>
            <person name="Kawai M."/>
            <person name="Futagami T."/>
            <person name="Toyoda A."/>
            <person name="Takaki Y."/>
            <person name="Nishi S."/>
            <person name="Hori S."/>
            <person name="Arai W."/>
            <person name="Tsubouchi T."/>
            <person name="Morono Y."/>
            <person name="Uchiyama I."/>
            <person name="Ito T."/>
            <person name="Fujiyama A."/>
            <person name="Inagaki F."/>
            <person name="Takami H."/>
        </authorList>
    </citation>
    <scope>NUCLEOTIDE SEQUENCE</scope>
    <source>
        <strain evidence="1">Expedition CK06-06</strain>
    </source>
</reference>
<dbReference type="InterPro" id="IPR036513">
    <property type="entry name" value="STAS_dom_sf"/>
</dbReference>
<dbReference type="InterPro" id="IPR038396">
    <property type="entry name" value="SpoIIAA-like_sf"/>
</dbReference>
<sequence>YVESFPGWDDFEALISHVRFVRDNNAFIDRVAAVTDSKFLTIMPKIVDRFLSAEVRHFDYDARDDAMSWLSGQSKQARNA</sequence>
<comment type="caution">
    <text evidence="1">The sequence shown here is derived from an EMBL/GenBank/DDBJ whole genome shotgun (WGS) entry which is preliminary data.</text>
</comment>
<dbReference type="AlphaFoldDB" id="X0XXQ7"/>
<name>X0XXQ7_9ZZZZ</name>
<dbReference type="InterPro" id="IPR021866">
    <property type="entry name" value="SpoIIAA-like"/>
</dbReference>
<evidence type="ECO:0008006" key="2">
    <source>
        <dbReference type="Google" id="ProtNLM"/>
    </source>
</evidence>
<gene>
    <name evidence="1" type="ORF">S01H1_77000</name>
</gene>
<dbReference type="Gene3D" id="3.40.50.10600">
    <property type="entry name" value="SpoIIaa-like domains"/>
    <property type="match status" value="1"/>
</dbReference>